<name>A0A848IW02_9BACT</name>
<dbReference type="AlphaFoldDB" id="A0A848IW02"/>
<accession>A0A848IW02</accession>
<gene>
    <name evidence="2" type="ORF">HH304_09750</name>
</gene>
<reference evidence="2 3" key="1">
    <citation type="submission" date="2020-04" db="EMBL/GenBank/DDBJ databases">
        <title>Flammeovirgaceae bacterium KN852 isolated from deep sea.</title>
        <authorList>
            <person name="Zhang D.-C."/>
        </authorList>
    </citation>
    <scope>NUCLEOTIDE SEQUENCE [LARGE SCALE GENOMIC DNA]</scope>
    <source>
        <strain evidence="2 3">KN852</strain>
    </source>
</reference>
<evidence type="ECO:0000313" key="3">
    <source>
        <dbReference type="Proteomes" id="UP000559010"/>
    </source>
</evidence>
<dbReference type="RefSeq" id="WP_169680847.1">
    <property type="nucleotide sequence ID" value="NZ_JABBNU010000005.1"/>
</dbReference>
<keyword evidence="1" id="KW-0732">Signal</keyword>
<organism evidence="2 3">
    <name type="scientific">Marinigracilibium pacificum</name>
    <dbReference type="NCBI Taxonomy" id="2729599"/>
    <lineage>
        <taxon>Bacteria</taxon>
        <taxon>Pseudomonadati</taxon>
        <taxon>Bacteroidota</taxon>
        <taxon>Cytophagia</taxon>
        <taxon>Cytophagales</taxon>
        <taxon>Flammeovirgaceae</taxon>
        <taxon>Marinigracilibium</taxon>
    </lineage>
</organism>
<proteinExistence type="predicted"/>
<sequence>MKTLRLVFVCALFILGFAQCETEDPQPLRPELDQVQDLVATDGDKDGEVKDID</sequence>
<comment type="caution">
    <text evidence="2">The sequence shown here is derived from an EMBL/GenBank/DDBJ whole genome shotgun (WGS) entry which is preliminary data.</text>
</comment>
<feature type="chain" id="PRO_5032867855" evidence="1">
    <location>
        <begin position="21"/>
        <end position="53"/>
    </location>
</feature>
<dbReference type="EMBL" id="JABBNU010000005">
    <property type="protein sequence ID" value="NMM48683.1"/>
    <property type="molecule type" value="Genomic_DNA"/>
</dbReference>
<protein>
    <submittedName>
        <fullName evidence="2">Uncharacterized protein</fullName>
    </submittedName>
</protein>
<feature type="signal peptide" evidence="1">
    <location>
        <begin position="1"/>
        <end position="20"/>
    </location>
</feature>
<keyword evidence="3" id="KW-1185">Reference proteome</keyword>
<dbReference type="Proteomes" id="UP000559010">
    <property type="component" value="Unassembled WGS sequence"/>
</dbReference>
<evidence type="ECO:0000256" key="1">
    <source>
        <dbReference type="SAM" id="SignalP"/>
    </source>
</evidence>
<evidence type="ECO:0000313" key="2">
    <source>
        <dbReference type="EMBL" id="NMM48683.1"/>
    </source>
</evidence>